<name>A0AAP0CZ67_9ASTR</name>
<accession>A0AAP0CZ67</accession>
<keyword evidence="2" id="KW-0378">Hydrolase</keyword>
<feature type="chain" id="PRO_5042852375" evidence="4">
    <location>
        <begin position="19"/>
        <end position="364"/>
    </location>
</feature>
<comment type="similarity">
    <text evidence="1">Belongs to the 'GDSL' lipolytic enzyme family.</text>
</comment>
<dbReference type="EMBL" id="JBCNJP010000018">
    <property type="protein sequence ID" value="KAK9063067.1"/>
    <property type="molecule type" value="Genomic_DNA"/>
</dbReference>
<evidence type="ECO:0000256" key="2">
    <source>
        <dbReference type="ARBA" id="ARBA00022801"/>
    </source>
</evidence>
<dbReference type="InterPro" id="IPR051058">
    <property type="entry name" value="GDSL_Est/Lipase"/>
</dbReference>
<dbReference type="CDD" id="cd01837">
    <property type="entry name" value="SGNH_plant_lipase_like"/>
    <property type="match status" value="1"/>
</dbReference>
<keyword evidence="3" id="KW-0443">Lipid metabolism</keyword>
<evidence type="ECO:0000313" key="6">
    <source>
        <dbReference type="Proteomes" id="UP001408789"/>
    </source>
</evidence>
<feature type="signal peptide" evidence="4">
    <location>
        <begin position="1"/>
        <end position="18"/>
    </location>
</feature>
<dbReference type="PANTHER" id="PTHR45648:SF169">
    <property type="entry name" value="TRIACYLGLYCEROL LIPASE"/>
    <property type="match status" value="1"/>
</dbReference>
<dbReference type="GO" id="GO:0016788">
    <property type="term" value="F:hydrolase activity, acting on ester bonds"/>
    <property type="evidence" value="ECO:0007669"/>
    <property type="project" value="InterPro"/>
</dbReference>
<dbReference type="InterPro" id="IPR001087">
    <property type="entry name" value="GDSL"/>
</dbReference>
<evidence type="ECO:0000256" key="1">
    <source>
        <dbReference type="ARBA" id="ARBA00008668"/>
    </source>
</evidence>
<organism evidence="5 6">
    <name type="scientific">Deinandra increscens subsp. villosa</name>
    <dbReference type="NCBI Taxonomy" id="3103831"/>
    <lineage>
        <taxon>Eukaryota</taxon>
        <taxon>Viridiplantae</taxon>
        <taxon>Streptophyta</taxon>
        <taxon>Embryophyta</taxon>
        <taxon>Tracheophyta</taxon>
        <taxon>Spermatophyta</taxon>
        <taxon>Magnoliopsida</taxon>
        <taxon>eudicotyledons</taxon>
        <taxon>Gunneridae</taxon>
        <taxon>Pentapetalae</taxon>
        <taxon>asterids</taxon>
        <taxon>campanulids</taxon>
        <taxon>Asterales</taxon>
        <taxon>Asteraceae</taxon>
        <taxon>Asteroideae</taxon>
        <taxon>Heliantheae alliance</taxon>
        <taxon>Madieae</taxon>
        <taxon>Madiinae</taxon>
        <taxon>Deinandra</taxon>
    </lineage>
</organism>
<evidence type="ECO:0000256" key="4">
    <source>
        <dbReference type="SAM" id="SignalP"/>
    </source>
</evidence>
<dbReference type="Gene3D" id="3.40.50.1110">
    <property type="entry name" value="SGNH hydrolase"/>
    <property type="match status" value="1"/>
</dbReference>
<dbReference type="InterPro" id="IPR035669">
    <property type="entry name" value="SGNH_plant_lipase-like"/>
</dbReference>
<keyword evidence="3" id="KW-0442">Lipid degradation</keyword>
<sequence length="364" mass="40489">MNILWLFLGSILVIRVSGAPKVKQPRPFFVFGDSLVDNGNNNFLLTYARADMPPYGIDTPLHRPNGRFSNGLNIPDVISEHLGSEPVLPYLSPEMTDKKLLMGANFASAGIGILNDTGFQFANILGMSVQLEYFREYQQRITDLLGQEKAKEIVNKALVLVSLGGNDFVNNYYLTSFSARRRQYALPDYVSLLISEYRKILMILHENGVRRAILMGSGPLGCAPAELALHSSNGECAADLQAAAELFEPQLVQMVQDVNAELGEHVFIAANTKLMHHNIITDPQAFGFENSKTACCGQGPFNGLGLCTPWSLLCDDRDKYVFWDAFHPTERASRFIVEQMMNGADEYMRPMNLTTIMYLDSSSV</sequence>
<proteinExistence type="inferred from homology"/>
<evidence type="ECO:0000313" key="5">
    <source>
        <dbReference type="EMBL" id="KAK9063067.1"/>
    </source>
</evidence>
<dbReference type="GO" id="GO:0016042">
    <property type="term" value="P:lipid catabolic process"/>
    <property type="evidence" value="ECO:0007669"/>
    <property type="project" value="UniProtKB-KW"/>
</dbReference>
<comment type="caution">
    <text evidence="5">The sequence shown here is derived from an EMBL/GenBank/DDBJ whole genome shotgun (WGS) entry which is preliminary data.</text>
</comment>
<evidence type="ECO:0000256" key="3">
    <source>
        <dbReference type="ARBA" id="ARBA00022963"/>
    </source>
</evidence>
<protein>
    <submittedName>
        <fullName evidence="5">Uncharacterized protein</fullName>
    </submittedName>
</protein>
<dbReference type="PANTHER" id="PTHR45648">
    <property type="entry name" value="GDSL LIPASE/ACYLHYDROLASE FAMILY PROTEIN (AFU_ORTHOLOGUE AFUA_4G14700)"/>
    <property type="match status" value="1"/>
</dbReference>
<dbReference type="Pfam" id="PF00657">
    <property type="entry name" value="Lipase_GDSL"/>
    <property type="match status" value="1"/>
</dbReference>
<reference evidence="5 6" key="1">
    <citation type="submission" date="2024-04" db="EMBL/GenBank/DDBJ databases">
        <title>The reference genome of an endangered Asteraceae, Deinandra increscens subsp. villosa, native to the Central Coast of California.</title>
        <authorList>
            <person name="Guilliams M."/>
            <person name="Hasenstab-Lehman K."/>
            <person name="Meyer R."/>
            <person name="Mcevoy S."/>
        </authorList>
    </citation>
    <scope>NUCLEOTIDE SEQUENCE [LARGE SCALE GENOMIC DNA]</scope>
    <source>
        <tissue evidence="5">Leaf</tissue>
    </source>
</reference>
<dbReference type="AlphaFoldDB" id="A0AAP0CZ67"/>
<keyword evidence="6" id="KW-1185">Reference proteome</keyword>
<gene>
    <name evidence="5" type="ORF">SSX86_016937</name>
</gene>
<keyword evidence="4" id="KW-0732">Signal</keyword>
<dbReference type="SUPFAM" id="SSF52266">
    <property type="entry name" value="SGNH hydrolase"/>
    <property type="match status" value="1"/>
</dbReference>
<dbReference type="InterPro" id="IPR036514">
    <property type="entry name" value="SGNH_hydro_sf"/>
</dbReference>
<dbReference type="Proteomes" id="UP001408789">
    <property type="component" value="Unassembled WGS sequence"/>
</dbReference>